<dbReference type="AlphaFoldDB" id="A0A9J6GDC3"/>
<dbReference type="EMBL" id="JABSTR010000006">
    <property type="protein sequence ID" value="KAH9372791.1"/>
    <property type="molecule type" value="Genomic_DNA"/>
</dbReference>
<name>A0A9J6GDC3_HAELO</name>
<protein>
    <submittedName>
        <fullName evidence="1">Uncharacterized protein</fullName>
    </submittedName>
</protein>
<dbReference type="InterPro" id="IPR017850">
    <property type="entry name" value="Alkaline_phosphatase_core_sf"/>
</dbReference>
<dbReference type="InterPro" id="IPR004245">
    <property type="entry name" value="DUF229"/>
</dbReference>
<dbReference type="PANTHER" id="PTHR10974">
    <property type="entry name" value="FI08016P-RELATED"/>
    <property type="match status" value="1"/>
</dbReference>
<dbReference type="SUPFAM" id="SSF53649">
    <property type="entry name" value="Alkaline phosphatase-like"/>
    <property type="match status" value="1"/>
</dbReference>
<organism evidence="1 2">
    <name type="scientific">Haemaphysalis longicornis</name>
    <name type="common">Bush tick</name>
    <dbReference type="NCBI Taxonomy" id="44386"/>
    <lineage>
        <taxon>Eukaryota</taxon>
        <taxon>Metazoa</taxon>
        <taxon>Ecdysozoa</taxon>
        <taxon>Arthropoda</taxon>
        <taxon>Chelicerata</taxon>
        <taxon>Arachnida</taxon>
        <taxon>Acari</taxon>
        <taxon>Parasitiformes</taxon>
        <taxon>Ixodida</taxon>
        <taxon>Ixodoidea</taxon>
        <taxon>Ixodidae</taxon>
        <taxon>Haemaphysalinae</taxon>
        <taxon>Haemaphysalis</taxon>
    </lineage>
</organism>
<dbReference type="Gene3D" id="3.40.720.10">
    <property type="entry name" value="Alkaline Phosphatase, subunit A"/>
    <property type="match status" value="1"/>
</dbReference>
<dbReference type="PANTHER" id="PTHR10974:SF1">
    <property type="entry name" value="FI08016P-RELATED"/>
    <property type="match status" value="1"/>
</dbReference>
<dbReference type="OMA" id="SIRHTEN"/>
<comment type="caution">
    <text evidence="1">The sequence shown here is derived from an EMBL/GenBank/DDBJ whole genome shotgun (WGS) entry which is preliminary data.</text>
</comment>
<accession>A0A9J6GDC3</accession>
<dbReference type="GO" id="GO:0005615">
    <property type="term" value="C:extracellular space"/>
    <property type="evidence" value="ECO:0007669"/>
    <property type="project" value="TreeGrafter"/>
</dbReference>
<dbReference type="OrthoDB" id="6412187at2759"/>
<dbReference type="VEuPathDB" id="VectorBase:HLOH_040697"/>
<keyword evidence="2" id="KW-1185">Reference proteome</keyword>
<proteinExistence type="predicted"/>
<gene>
    <name evidence="1" type="ORF">HPB48_004840</name>
</gene>
<dbReference type="Proteomes" id="UP000821853">
    <property type="component" value="Chromosome 4"/>
</dbReference>
<dbReference type="FunFam" id="3.40.720.10:FF:000017">
    <property type="entry name" value="Predicted protein"/>
    <property type="match status" value="1"/>
</dbReference>
<evidence type="ECO:0000313" key="1">
    <source>
        <dbReference type="EMBL" id="KAH9372791.1"/>
    </source>
</evidence>
<reference evidence="1 2" key="1">
    <citation type="journal article" date="2020" name="Cell">
        <title>Large-Scale Comparative Analyses of Tick Genomes Elucidate Their Genetic Diversity and Vector Capacities.</title>
        <authorList>
            <consortium name="Tick Genome and Microbiome Consortium (TIGMIC)"/>
            <person name="Jia N."/>
            <person name="Wang J."/>
            <person name="Shi W."/>
            <person name="Du L."/>
            <person name="Sun Y."/>
            <person name="Zhan W."/>
            <person name="Jiang J.F."/>
            <person name="Wang Q."/>
            <person name="Zhang B."/>
            <person name="Ji P."/>
            <person name="Bell-Sakyi L."/>
            <person name="Cui X.M."/>
            <person name="Yuan T.T."/>
            <person name="Jiang B.G."/>
            <person name="Yang W.F."/>
            <person name="Lam T.T."/>
            <person name="Chang Q.C."/>
            <person name="Ding S.J."/>
            <person name="Wang X.J."/>
            <person name="Zhu J.G."/>
            <person name="Ruan X.D."/>
            <person name="Zhao L."/>
            <person name="Wei J.T."/>
            <person name="Ye R.Z."/>
            <person name="Que T.C."/>
            <person name="Du C.H."/>
            <person name="Zhou Y.H."/>
            <person name="Cheng J.X."/>
            <person name="Dai P.F."/>
            <person name="Guo W.B."/>
            <person name="Han X.H."/>
            <person name="Huang E.J."/>
            <person name="Li L.F."/>
            <person name="Wei W."/>
            <person name="Gao Y.C."/>
            <person name="Liu J.Z."/>
            <person name="Shao H.Z."/>
            <person name="Wang X."/>
            <person name="Wang C.C."/>
            <person name="Yang T.C."/>
            <person name="Huo Q.B."/>
            <person name="Li W."/>
            <person name="Chen H.Y."/>
            <person name="Chen S.E."/>
            <person name="Zhou L.G."/>
            <person name="Ni X.B."/>
            <person name="Tian J.H."/>
            <person name="Sheng Y."/>
            <person name="Liu T."/>
            <person name="Pan Y.S."/>
            <person name="Xia L.Y."/>
            <person name="Li J."/>
            <person name="Zhao F."/>
            <person name="Cao W.C."/>
        </authorList>
    </citation>
    <scope>NUCLEOTIDE SEQUENCE [LARGE SCALE GENOMIC DNA]</scope>
    <source>
        <strain evidence="1">HaeL-2018</strain>
    </source>
</reference>
<sequence length="563" mass="63950">MQMDIVPLLRRAGRGDVNKATYETVLSRSLTKQPSMSIDEPTSSQAELTFLTKCIPLLNGQKMPYEFIKVECFNGGTLFYANYHAFVHPKPSYQRRFNESFKPENPGYQYSVLIVGVDGVSRLNAHRQFPETVRFLKERMGAVEMHGYTKVGDNTFPNLVPLLTGLTEQELAFGIWSENEFLDSLPMLWKSFAANGWSTFYAEDNPALSTFNYLKQGFLEQPTDFYFRPFMRAYEWDFGHRKPVNCHLCVGAQSETEVLLEWLRSYTQMIVNWPSFAFVWLNSATHDDFNGGSQVDHLYKFFFESLHQDAYLDNTIVLFMSDHGFRWGPVRATYAGMLEDRLPALFMSFPPTFRRHHPEIMRNIHINSRRLITPFDLHTTLASLVNFDGKPRPLDLDSYPDHHHGPILERAVNLFAKVPLNRSCEDASIDEQWCACRPSIAENPKSEGVVLAATMLINHINSMTDSYRALCAPLTLGAVERARVVVRSSIASAAEYVLQVKTSPGEALFEATVRLHSDGQPAQLLGDISRLNLYRGQADCVDSASIKKFCFCVSQAGNMVPRP</sequence>
<dbReference type="Pfam" id="PF02995">
    <property type="entry name" value="DUF229"/>
    <property type="match status" value="1"/>
</dbReference>
<dbReference type="CDD" id="cd16021">
    <property type="entry name" value="ALP_like"/>
    <property type="match status" value="1"/>
</dbReference>
<evidence type="ECO:0000313" key="2">
    <source>
        <dbReference type="Proteomes" id="UP000821853"/>
    </source>
</evidence>